<dbReference type="PROSITE" id="PS51257">
    <property type="entry name" value="PROKAR_LIPOPROTEIN"/>
    <property type="match status" value="1"/>
</dbReference>
<accession>A0A162A9Q3</accession>
<gene>
    <name evidence="2" type="ORF">N482_12625</name>
</gene>
<sequence length="442" mass="50817">MKKALALCVFTVALVGCKSLVEKGHNLFQAGMYTQSAEYYEQALAEDPHNIEAQKGLAQARNKILDKGLIDVRMLRLGGNQTGATLKLESLLRNQIDWQVEPFGAIANTQSEELAYAAQWLQQQAKLLSQSRYPDKFRYFEHSYSFLISNAQLGTQFAEYRVPLQNKAHMQCQQMVSQATNQRFFLRQFAEKYCMSWSLPQAFKSISKDPTRYSNISLSPDFTVRLHQTSRQANVLNTASLAFKQIFRESLWYSPIGQKTFDLEFQAKLEHSREAKLVNRQKHYTTVEERINPQEPKETLDVEVKKAYSYPVTEFTEQFSIDAIYKGVLARQSIEFKVDDSQVHYTQSHHADFPQLGISPMQATFLDAETRLDKQLSALQSHFKAQLDRIWIETHCDGLIGAQYGEYILRCGKIAPQNEFVNSWFKKQFGLAYNEMAALYAL</sequence>
<dbReference type="Pfam" id="PF14559">
    <property type="entry name" value="TPR_19"/>
    <property type="match status" value="1"/>
</dbReference>
<name>A0A162A9Q3_9GAMM</name>
<dbReference type="SMART" id="SM00028">
    <property type="entry name" value="TPR"/>
    <property type="match status" value="1"/>
</dbReference>
<dbReference type="AlphaFoldDB" id="A0A162A9Q3"/>
<organism evidence="2 3">
    <name type="scientific">Pseudoalteromonas luteoviolacea NCIMB 1942</name>
    <dbReference type="NCBI Taxonomy" id="1365253"/>
    <lineage>
        <taxon>Bacteria</taxon>
        <taxon>Pseudomonadati</taxon>
        <taxon>Pseudomonadota</taxon>
        <taxon>Gammaproteobacteria</taxon>
        <taxon>Alteromonadales</taxon>
        <taxon>Pseudoalteromonadaceae</taxon>
        <taxon>Pseudoalteromonas</taxon>
    </lineage>
</organism>
<dbReference type="OrthoDB" id="6279819at2"/>
<evidence type="ECO:0000256" key="1">
    <source>
        <dbReference type="PROSITE-ProRule" id="PRU00339"/>
    </source>
</evidence>
<dbReference type="InterPro" id="IPR019734">
    <property type="entry name" value="TPR_rpt"/>
</dbReference>
<dbReference type="SUPFAM" id="SSF48452">
    <property type="entry name" value="TPR-like"/>
    <property type="match status" value="1"/>
</dbReference>
<feature type="repeat" description="TPR" evidence="1">
    <location>
        <begin position="17"/>
        <end position="50"/>
    </location>
</feature>
<dbReference type="InterPro" id="IPR011990">
    <property type="entry name" value="TPR-like_helical_dom_sf"/>
</dbReference>
<keyword evidence="1" id="KW-0802">TPR repeat</keyword>
<dbReference type="PROSITE" id="PS50005">
    <property type="entry name" value="TPR"/>
    <property type="match status" value="1"/>
</dbReference>
<dbReference type="EMBL" id="AUXT01000171">
    <property type="protein sequence ID" value="KZN46343.1"/>
    <property type="molecule type" value="Genomic_DNA"/>
</dbReference>
<dbReference type="Gene3D" id="1.25.40.10">
    <property type="entry name" value="Tetratricopeptide repeat domain"/>
    <property type="match status" value="1"/>
</dbReference>
<dbReference type="RefSeq" id="WP_063377601.1">
    <property type="nucleotide sequence ID" value="NZ_AUXT01000171.1"/>
</dbReference>
<proteinExistence type="predicted"/>
<evidence type="ECO:0000313" key="3">
    <source>
        <dbReference type="Proteomes" id="UP000076587"/>
    </source>
</evidence>
<protein>
    <submittedName>
        <fullName evidence="2">Uncharacterized protein</fullName>
    </submittedName>
</protein>
<dbReference type="Proteomes" id="UP000076587">
    <property type="component" value="Unassembled WGS sequence"/>
</dbReference>
<evidence type="ECO:0000313" key="2">
    <source>
        <dbReference type="EMBL" id="KZN46343.1"/>
    </source>
</evidence>
<dbReference type="PATRIC" id="fig|1365253.3.peg.3046"/>
<comment type="caution">
    <text evidence="2">The sequence shown here is derived from an EMBL/GenBank/DDBJ whole genome shotgun (WGS) entry which is preliminary data.</text>
</comment>
<reference evidence="2 3" key="1">
    <citation type="submission" date="2013-07" db="EMBL/GenBank/DDBJ databases">
        <title>Comparative Genomic and Metabolomic Analysis of Twelve Strains of Pseudoalteromonas luteoviolacea.</title>
        <authorList>
            <person name="Vynne N.G."/>
            <person name="Mansson M."/>
            <person name="Gram L."/>
        </authorList>
    </citation>
    <scope>NUCLEOTIDE SEQUENCE [LARGE SCALE GENOMIC DNA]</scope>
    <source>
        <strain evidence="2 3">NCIMB 1942</strain>
    </source>
</reference>